<keyword evidence="2" id="KW-1185">Reference proteome</keyword>
<dbReference type="GeneID" id="4617706"/>
<dbReference type="RefSeq" id="WP_011762576.1">
    <property type="nucleotide sequence ID" value="NC_008701.1"/>
</dbReference>
<organism evidence="1 2">
    <name type="scientific">Pyrobaculum islandicum (strain DSM 4184 / JCM 9189 / GEO3)</name>
    <dbReference type="NCBI Taxonomy" id="384616"/>
    <lineage>
        <taxon>Archaea</taxon>
        <taxon>Thermoproteota</taxon>
        <taxon>Thermoprotei</taxon>
        <taxon>Thermoproteales</taxon>
        <taxon>Thermoproteaceae</taxon>
        <taxon>Pyrobaculum</taxon>
    </lineage>
</organism>
<reference evidence="1" key="1">
    <citation type="submission" date="2006-12" db="EMBL/GenBank/DDBJ databases">
        <title>Complete sequence of Pyrobaculum islandicum DSM 4184.</title>
        <authorList>
            <person name="Copeland A."/>
            <person name="Lucas S."/>
            <person name="Lapidus A."/>
            <person name="Barry K."/>
            <person name="Detter J.C."/>
            <person name="Glavina del Rio T."/>
            <person name="Dalin E."/>
            <person name="Tice H."/>
            <person name="Pitluck S."/>
            <person name="Meincke L."/>
            <person name="Brettin T."/>
            <person name="Bruce D."/>
            <person name="Han C."/>
            <person name="Tapia R."/>
            <person name="Gilna P."/>
            <person name="Schmutz J."/>
            <person name="Larimer F."/>
            <person name="Land M."/>
            <person name="Hauser L."/>
            <person name="Kyrpides N."/>
            <person name="Mikhailova N."/>
            <person name="Cozen A.E."/>
            <person name="Fitz-Gibbon S.T."/>
            <person name="House C.H."/>
            <person name="Saltikov C."/>
            <person name="Lowe T."/>
            <person name="Richardson P."/>
        </authorList>
    </citation>
    <scope>NUCLEOTIDE SEQUENCE [LARGE SCALE GENOMIC DNA]</scope>
    <source>
        <strain evidence="1">DSM 4184</strain>
    </source>
</reference>
<sequence>MSIVVLYTLDIKIRRILRGLAAEFAYLAIIGSSVIPPRSLLRRRLIKVIPPELFSYLVVRIAGDNLNVFTNSILGIRLGGIPKCDLLTEVLPELYQLCLALKKNGHEPIYKVARDVIIPLAVVASVAGYEEGDILLTSYRAVSVRRDGDIFTVMRYFKKWYIIARF</sequence>
<evidence type="ECO:0000313" key="1">
    <source>
        <dbReference type="EMBL" id="ABL88000.1"/>
    </source>
</evidence>
<dbReference type="Proteomes" id="UP000002595">
    <property type="component" value="Chromosome"/>
</dbReference>
<dbReference type="KEGG" id="pis:Pisl_0824"/>
<proteinExistence type="predicted"/>
<dbReference type="AlphaFoldDB" id="A1RSR8"/>
<dbReference type="EMBL" id="CP000504">
    <property type="protein sequence ID" value="ABL88000.1"/>
    <property type="molecule type" value="Genomic_DNA"/>
</dbReference>
<protein>
    <submittedName>
        <fullName evidence="1">Uncharacterized protein</fullName>
    </submittedName>
</protein>
<dbReference type="STRING" id="384616.Pisl_0824"/>
<name>A1RSR8_PYRIL</name>
<gene>
    <name evidence="1" type="ordered locus">Pisl_0824</name>
</gene>
<accession>A1RSR8</accession>
<evidence type="ECO:0000313" key="2">
    <source>
        <dbReference type="Proteomes" id="UP000002595"/>
    </source>
</evidence>
<dbReference type="HOGENOM" id="CLU_1640036_0_0_2"/>
<dbReference type="eggNOG" id="arCOG05564">
    <property type="taxonomic scope" value="Archaea"/>
</dbReference>